<name>A0A8T7M9Z5_9CHLR</name>
<dbReference type="Pfam" id="PF01841">
    <property type="entry name" value="Transglut_core"/>
    <property type="match status" value="1"/>
</dbReference>
<evidence type="ECO:0000259" key="1">
    <source>
        <dbReference type="SMART" id="SM00460"/>
    </source>
</evidence>
<dbReference type="Proteomes" id="UP001431572">
    <property type="component" value="Chromosome 2"/>
</dbReference>
<sequence length="273" mass="31250">MKLKVEHTTLFEYDAPIYETLTEVRLQPGENPTIPQQVLSFELKVDPTANFFQYTDFYGNTVHYFNLLQSHKRVEIKSIAVVDTTSEHCYPGEENEIMLYEFLNESKYIHFDPQIQKFAAEFQSLINDPYKLSEKVCRTINSTFVYEPGVTDVHSTTAVVMTLGRGVCQDFAHIMIATCRYLGIPARYVSGYYYGGATREQFDMASHAWCEIYCGAEIGWAAFDPTHDTLFVDERYIRIGAGRDYSDVTLVRGTYKGNVKERLKVIVRVSAVA</sequence>
<gene>
    <name evidence="2" type="ORF">HXX08_23790</name>
    <name evidence="3" type="ORF">OZ401_004444</name>
</gene>
<dbReference type="RefSeq" id="WP_341470729.1">
    <property type="nucleotide sequence ID" value="NZ_CP128400.1"/>
</dbReference>
<dbReference type="PANTHER" id="PTHR33490:SF6">
    <property type="entry name" value="SLL1049 PROTEIN"/>
    <property type="match status" value="1"/>
</dbReference>
<organism evidence="2 4">
    <name type="scientific">Candidatus Chlorohelix allophototropha</name>
    <dbReference type="NCBI Taxonomy" id="3003348"/>
    <lineage>
        <taxon>Bacteria</taxon>
        <taxon>Bacillati</taxon>
        <taxon>Chloroflexota</taxon>
        <taxon>Chloroflexia</taxon>
        <taxon>Candidatus Chloroheliales</taxon>
        <taxon>Candidatus Chloroheliaceae</taxon>
        <taxon>Candidatus Chlorohelix</taxon>
    </lineage>
</organism>
<feature type="domain" description="Transglutaminase-like" evidence="1">
    <location>
        <begin position="160"/>
        <end position="227"/>
    </location>
</feature>
<evidence type="ECO:0000313" key="2">
    <source>
        <dbReference type="EMBL" id="NWJ48894.1"/>
    </source>
</evidence>
<dbReference type="EMBL" id="CP128400">
    <property type="protein sequence ID" value="WJW68825.1"/>
    <property type="molecule type" value="Genomic_DNA"/>
</dbReference>
<dbReference type="PANTHER" id="PTHR33490">
    <property type="entry name" value="BLR5614 PROTEIN-RELATED"/>
    <property type="match status" value="1"/>
</dbReference>
<dbReference type="EMBL" id="JACATZ010000003">
    <property type="protein sequence ID" value="NWJ48894.1"/>
    <property type="molecule type" value="Genomic_DNA"/>
</dbReference>
<dbReference type="Pfam" id="PF08379">
    <property type="entry name" value="Bact_transglu_N"/>
    <property type="match status" value="1"/>
</dbReference>
<dbReference type="SMART" id="SM00460">
    <property type="entry name" value="TGc"/>
    <property type="match status" value="1"/>
</dbReference>
<proteinExistence type="predicted"/>
<reference evidence="3" key="2">
    <citation type="journal article" date="2024" name="Nature">
        <title>Anoxygenic phototroph of the Chloroflexota uses a type I reaction centre.</title>
        <authorList>
            <person name="Tsuji J.M."/>
            <person name="Shaw N.A."/>
            <person name="Nagashima S."/>
            <person name="Venkiteswaran J.J."/>
            <person name="Schiff S.L."/>
            <person name="Watanabe T."/>
            <person name="Fukui M."/>
            <person name="Hanada S."/>
            <person name="Tank M."/>
            <person name="Neufeld J.D."/>
        </authorList>
    </citation>
    <scope>NUCLEOTIDE SEQUENCE</scope>
    <source>
        <strain evidence="3">L227-S17</strain>
    </source>
</reference>
<reference evidence="2 4" key="1">
    <citation type="submission" date="2020-06" db="EMBL/GenBank/DDBJ databases">
        <title>Anoxygenic phototrophic Chloroflexota member uses a Type I reaction center.</title>
        <authorList>
            <person name="Tsuji J.M."/>
            <person name="Shaw N.A."/>
            <person name="Nagashima S."/>
            <person name="Venkiteswaran J."/>
            <person name="Schiff S.L."/>
            <person name="Hanada S."/>
            <person name="Tank M."/>
            <person name="Neufeld J.D."/>
        </authorList>
    </citation>
    <scope>NUCLEOTIDE SEQUENCE [LARGE SCALE GENOMIC DNA]</scope>
    <source>
        <strain evidence="2">L227-S17</strain>
    </source>
</reference>
<evidence type="ECO:0000313" key="3">
    <source>
        <dbReference type="EMBL" id="WJW68825.1"/>
    </source>
</evidence>
<evidence type="ECO:0000313" key="4">
    <source>
        <dbReference type="Proteomes" id="UP000521676"/>
    </source>
</evidence>
<dbReference type="InterPro" id="IPR013589">
    <property type="entry name" value="Bac_transglu_N"/>
</dbReference>
<dbReference type="Proteomes" id="UP000521676">
    <property type="component" value="Unassembled WGS sequence"/>
</dbReference>
<dbReference type="AlphaFoldDB" id="A0A8T7M9Z5"/>
<dbReference type="InterPro" id="IPR038765">
    <property type="entry name" value="Papain-like_cys_pep_sf"/>
</dbReference>
<accession>A0A8T7M9Z5</accession>
<protein>
    <submittedName>
        <fullName evidence="2">Transglutaminase family protein</fullName>
    </submittedName>
</protein>
<dbReference type="SUPFAM" id="SSF54001">
    <property type="entry name" value="Cysteine proteinases"/>
    <property type="match status" value="1"/>
</dbReference>
<dbReference type="Gene3D" id="3.10.620.30">
    <property type="match status" value="1"/>
</dbReference>
<dbReference type="InterPro" id="IPR002931">
    <property type="entry name" value="Transglutaminase-like"/>
</dbReference>
<keyword evidence="5" id="KW-1185">Reference proteome</keyword>
<evidence type="ECO:0000313" key="5">
    <source>
        <dbReference type="Proteomes" id="UP001431572"/>
    </source>
</evidence>